<proteinExistence type="predicted"/>
<evidence type="ECO:0000313" key="2">
    <source>
        <dbReference type="Proteomes" id="UP000257323"/>
    </source>
</evidence>
<protein>
    <submittedName>
        <fullName evidence="1">Uncharacterized protein</fullName>
    </submittedName>
</protein>
<dbReference type="AlphaFoldDB" id="A0A3E2BPY9"/>
<reference evidence="1 2" key="1">
    <citation type="submission" date="2018-08" db="EMBL/GenBank/DDBJ databases">
        <title>Genome analysis of the thermophilic bacterium of the candidate phylum Aminicenantes from deep subsurface aquifer revealed its physiology and ecological role.</title>
        <authorList>
            <person name="Kadnikov V.V."/>
            <person name="Mardanov A.V."/>
            <person name="Beletsky A.V."/>
            <person name="Karnachuk O.V."/>
            <person name="Ravin N.V."/>
        </authorList>
    </citation>
    <scope>NUCLEOTIDE SEQUENCE [LARGE SCALE GENOMIC DNA]</scope>
    <source>
        <strain evidence="1">BY38</strain>
    </source>
</reference>
<sequence length="75" mass="8632">MTVGCRAGAGITFRPEKIHDQDKALPPAARNPVEARVDRLSLPGMSRCFRSREKWLQNLFKKIDYLPHRTEIQRG</sequence>
<dbReference type="Proteomes" id="UP000257323">
    <property type="component" value="Unassembled WGS sequence"/>
</dbReference>
<comment type="caution">
    <text evidence="1">The sequence shown here is derived from an EMBL/GenBank/DDBJ whole genome shotgun (WGS) entry which is preliminary data.</text>
</comment>
<gene>
    <name evidence="1" type="ORF">OP8BY_0782</name>
</gene>
<organism evidence="1 2">
    <name type="scientific">Candidatus Saccharicenans subterraneus</name>
    <dbReference type="NCBI Taxonomy" id="2508984"/>
    <lineage>
        <taxon>Bacteria</taxon>
        <taxon>Candidatus Aminicenantota</taxon>
        <taxon>Candidatus Aminicenantia</taxon>
        <taxon>Candidatus Aminicenantales</taxon>
        <taxon>Candidatus Saccharicenantaceae</taxon>
        <taxon>Candidatus Saccharicenans</taxon>
    </lineage>
</organism>
<accession>A0A3E2BPY9</accession>
<name>A0A3E2BPY9_9BACT</name>
<evidence type="ECO:0000313" key="1">
    <source>
        <dbReference type="EMBL" id="RFT16840.1"/>
    </source>
</evidence>
<dbReference type="EMBL" id="QUAH01000001">
    <property type="protein sequence ID" value="RFT16840.1"/>
    <property type="molecule type" value="Genomic_DNA"/>
</dbReference>